<dbReference type="SMART" id="SM00347">
    <property type="entry name" value="HTH_MARR"/>
    <property type="match status" value="1"/>
</dbReference>
<proteinExistence type="predicted"/>
<protein>
    <submittedName>
        <fullName evidence="5">Transcriptional regulator, MarR family</fullName>
    </submittedName>
</protein>
<evidence type="ECO:0000313" key="6">
    <source>
        <dbReference type="Proteomes" id="UP000502065"/>
    </source>
</evidence>
<dbReference type="InterPro" id="IPR036390">
    <property type="entry name" value="WH_DNA-bd_sf"/>
</dbReference>
<keyword evidence="6" id="KW-1185">Reference proteome</keyword>
<dbReference type="Proteomes" id="UP000502065">
    <property type="component" value="Chromosome"/>
</dbReference>
<dbReference type="AlphaFoldDB" id="A0AAE7B1C3"/>
<dbReference type="GO" id="GO:0003677">
    <property type="term" value="F:DNA binding"/>
    <property type="evidence" value="ECO:0007669"/>
    <property type="project" value="UniProtKB-KW"/>
</dbReference>
<evidence type="ECO:0000313" key="5">
    <source>
        <dbReference type="EMBL" id="QKE25608.1"/>
    </source>
</evidence>
<accession>A0AAE7B1C3</accession>
<organism evidence="5 6">
    <name type="scientific">Arcobacter aquimarinus</name>
    <dbReference type="NCBI Taxonomy" id="1315211"/>
    <lineage>
        <taxon>Bacteria</taxon>
        <taxon>Pseudomonadati</taxon>
        <taxon>Campylobacterota</taxon>
        <taxon>Epsilonproteobacteria</taxon>
        <taxon>Campylobacterales</taxon>
        <taxon>Arcobacteraceae</taxon>
        <taxon>Arcobacter</taxon>
    </lineage>
</organism>
<dbReference type="PANTHER" id="PTHR42756">
    <property type="entry name" value="TRANSCRIPTIONAL REGULATOR, MARR"/>
    <property type="match status" value="1"/>
</dbReference>
<keyword evidence="2" id="KW-0238">DNA-binding</keyword>
<keyword evidence="1" id="KW-0805">Transcription regulation</keyword>
<name>A0AAE7B1C3_9BACT</name>
<keyword evidence="3" id="KW-0804">Transcription</keyword>
<dbReference type="EMBL" id="CP030944">
    <property type="protein sequence ID" value="QKE25608.1"/>
    <property type="molecule type" value="Genomic_DNA"/>
</dbReference>
<dbReference type="PANTHER" id="PTHR42756:SF1">
    <property type="entry name" value="TRANSCRIPTIONAL REPRESSOR OF EMRAB OPERON"/>
    <property type="match status" value="1"/>
</dbReference>
<dbReference type="InterPro" id="IPR000835">
    <property type="entry name" value="HTH_MarR-typ"/>
</dbReference>
<reference evidence="5 6" key="1">
    <citation type="submission" date="2018-07" db="EMBL/GenBank/DDBJ databases">
        <title>Identification of phenol metabolism pathways in Arcobacter.</title>
        <authorList>
            <person name="Miller W.G."/>
            <person name="Yee E."/>
            <person name="Bono J.L."/>
        </authorList>
    </citation>
    <scope>NUCLEOTIDE SEQUENCE [LARGE SCALE GENOMIC DNA]</scope>
    <source>
        <strain evidence="5 6">W63</strain>
    </source>
</reference>
<gene>
    <name evidence="5" type="ORF">AAQM_0845</name>
</gene>
<sequence>MFSVIITNMNKKYIDKFYNSTAKKSEYEIFNITLPINLLYKDMFNETEHFLKANYDLLHSHIDVLASLYFNGNSLSPTELYDAMLFSSGGMTKILNKLEERNFIKREPSISDKRSILICLTKEGEKVVKDAISKIAKAKEEMFDVLNEKEKEDLRNILSKVIYSQL</sequence>
<dbReference type="PRINTS" id="PR00598">
    <property type="entry name" value="HTHMARR"/>
</dbReference>
<dbReference type="InterPro" id="IPR036388">
    <property type="entry name" value="WH-like_DNA-bd_sf"/>
</dbReference>
<dbReference type="RefSeq" id="WP_228254548.1">
    <property type="nucleotide sequence ID" value="NZ_CBCSAE010000001.1"/>
</dbReference>
<dbReference type="GO" id="GO:0003700">
    <property type="term" value="F:DNA-binding transcription factor activity"/>
    <property type="evidence" value="ECO:0007669"/>
    <property type="project" value="InterPro"/>
</dbReference>
<dbReference type="Gene3D" id="1.10.10.10">
    <property type="entry name" value="Winged helix-like DNA-binding domain superfamily/Winged helix DNA-binding domain"/>
    <property type="match status" value="1"/>
</dbReference>
<dbReference type="PROSITE" id="PS50995">
    <property type="entry name" value="HTH_MARR_2"/>
    <property type="match status" value="1"/>
</dbReference>
<evidence type="ECO:0000256" key="3">
    <source>
        <dbReference type="ARBA" id="ARBA00023163"/>
    </source>
</evidence>
<evidence type="ECO:0000256" key="1">
    <source>
        <dbReference type="ARBA" id="ARBA00023015"/>
    </source>
</evidence>
<dbReference type="KEGG" id="aaqi:AAQM_0845"/>
<dbReference type="Pfam" id="PF12802">
    <property type="entry name" value="MarR_2"/>
    <property type="match status" value="1"/>
</dbReference>
<evidence type="ECO:0000256" key="2">
    <source>
        <dbReference type="ARBA" id="ARBA00023125"/>
    </source>
</evidence>
<feature type="domain" description="HTH marR-type" evidence="4">
    <location>
        <begin position="26"/>
        <end position="163"/>
    </location>
</feature>
<dbReference type="SUPFAM" id="SSF46785">
    <property type="entry name" value="Winged helix' DNA-binding domain"/>
    <property type="match status" value="1"/>
</dbReference>
<evidence type="ECO:0000259" key="4">
    <source>
        <dbReference type="PROSITE" id="PS50995"/>
    </source>
</evidence>